<evidence type="ECO:0000259" key="1">
    <source>
        <dbReference type="PROSITE" id="PS51186"/>
    </source>
</evidence>
<dbReference type="InterPro" id="IPR000182">
    <property type="entry name" value="GNAT_dom"/>
</dbReference>
<name>A0A4U1MH00_9BACL</name>
<accession>A0A4U1MH00</accession>
<dbReference type="InterPro" id="IPR051908">
    <property type="entry name" value="Ribosomal_N-acetyltransferase"/>
</dbReference>
<dbReference type="SUPFAM" id="SSF55729">
    <property type="entry name" value="Acyl-CoA N-acyltransferases (Nat)"/>
    <property type="match status" value="1"/>
</dbReference>
<dbReference type="GO" id="GO:0005737">
    <property type="term" value="C:cytoplasm"/>
    <property type="evidence" value="ECO:0007669"/>
    <property type="project" value="TreeGrafter"/>
</dbReference>
<dbReference type="PANTHER" id="PTHR43441:SF3">
    <property type="entry name" value="ACETYLTRANSFERASE"/>
    <property type="match status" value="1"/>
</dbReference>
<dbReference type="Gene3D" id="3.40.630.30">
    <property type="match status" value="1"/>
</dbReference>
<dbReference type="GO" id="GO:1990189">
    <property type="term" value="F:protein N-terminal-serine acetyltransferase activity"/>
    <property type="evidence" value="ECO:0007669"/>
    <property type="project" value="TreeGrafter"/>
</dbReference>
<organism evidence="2 3">
    <name type="scientific">Guptibacillus hwajinpoensis</name>
    <dbReference type="NCBI Taxonomy" id="208199"/>
    <lineage>
        <taxon>Bacteria</taxon>
        <taxon>Bacillati</taxon>
        <taxon>Bacillota</taxon>
        <taxon>Bacilli</taxon>
        <taxon>Bacillales</taxon>
        <taxon>Guptibacillaceae</taxon>
        <taxon>Guptibacillus</taxon>
    </lineage>
</organism>
<dbReference type="PROSITE" id="PS51186">
    <property type="entry name" value="GNAT"/>
    <property type="match status" value="1"/>
</dbReference>
<dbReference type="AlphaFoldDB" id="A0A4U1MH00"/>
<protein>
    <submittedName>
        <fullName evidence="2">GNAT family N-acetyltransferase</fullName>
    </submittedName>
</protein>
<evidence type="ECO:0000313" key="2">
    <source>
        <dbReference type="EMBL" id="TKD70007.1"/>
    </source>
</evidence>
<evidence type="ECO:0000313" key="3">
    <source>
        <dbReference type="Proteomes" id="UP000310541"/>
    </source>
</evidence>
<dbReference type="InterPro" id="IPR016181">
    <property type="entry name" value="Acyl_CoA_acyltransferase"/>
</dbReference>
<dbReference type="Proteomes" id="UP000310541">
    <property type="component" value="Unassembled WGS sequence"/>
</dbReference>
<reference evidence="2 3" key="1">
    <citation type="submission" date="2019-04" db="EMBL/GenBank/DDBJ databases">
        <title>Genome sequence of Bacillus hwajinpoensis strain Y2.</title>
        <authorList>
            <person name="Fair J.L."/>
            <person name="Maclea K.S."/>
        </authorList>
    </citation>
    <scope>NUCLEOTIDE SEQUENCE [LARGE SCALE GENOMIC DNA]</scope>
    <source>
        <strain evidence="2 3">Y2</strain>
    </source>
</reference>
<dbReference type="Pfam" id="PF13302">
    <property type="entry name" value="Acetyltransf_3"/>
    <property type="match status" value="1"/>
</dbReference>
<sequence length="185" mass="21272">MDPLFMEIDSQLETERLILRMPKQGDGKVVNKAIKSSVVELKPWLGFVQELPTVEETELNTREAHIKFLKRESLRYLIFLKETNEFVGSTGFHNINWSIPKLEIGYWIDTSYSGYGYMTEAVGKLTDFALDNLGCRRIEIRCDRENDRSRAVPERLGFSLEGILRNEDLSIDGSKVTDTCVYAKI</sequence>
<dbReference type="EMBL" id="SWFM01000003">
    <property type="protein sequence ID" value="TKD70007.1"/>
    <property type="molecule type" value="Genomic_DNA"/>
</dbReference>
<dbReference type="GO" id="GO:0008999">
    <property type="term" value="F:protein-N-terminal-alanine acetyltransferase activity"/>
    <property type="evidence" value="ECO:0007669"/>
    <property type="project" value="TreeGrafter"/>
</dbReference>
<proteinExistence type="predicted"/>
<dbReference type="PANTHER" id="PTHR43441">
    <property type="entry name" value="RIBOSOMAL-PROTEIN-SERINE ACETYLTRANSFERASE"/>
    <property type="match status" value="1"/>
</dbReference>
<dbReference type="OrthoDB" id="9799321at2"/>
<feature type="domain" description="N-acetyltransferase" evidence="1">
    <location>
        <begin position="36"/>
        <end position="185"/>
    </location>
</feature>
<keyword evidence="2" id="KW-0808">Transferase</keyword>
<gene>
    <name evidence="2" type="ORF">FBF83_12135</name>
</gene>
<comment type="caution">
    <text evidence="2">The sequence shown here is derived from an EMBL/GenBank/DDBJ whole genome shotgun (WGS) entry which is preliminary data.</text>
</comment>